<evidence type="ECO:0000256" key="5">
    <source>
        <dbReference type="RuleBase" id="RU362125"/>
    </source>
</evidence>
<comment type="cofactor">
    <cofactor evidence="1 5">
        <name>FAD</name>
        <dbReference type="ChEBI" id="CHEBI:57692"/>
    </cofactor>
</comment>
<evidence type="ECO:0000256" key="1">
    <source>
        <dbReference type="ARBA" id="ARBA00001974"/>
    </source>
</evidence>
<reference evidence="11" key="1">
    <citation type="submission" date="2016-10" db="EMBL/GenBank/DDBJ databases">
        <authorList>
            <person name="Varghese N."/>
            <person name="Submissions S."/>
        </authorList>
    </citation>
    <scope>NUCLEOTIDE SEQUENCE [LARGE SCALE GENOMIC DNA]</scope>
    <source>
        <strain evidence="11">DSM 45459</strain>
    </source>
</reference>
<evidence type="ECO:0000313" key="10">
    <source>
        <dbReference type="EMBL" id="SDR17077.1"/>
    </source>
</evidence>
<gene>
    <name evidence="10" type="ORF">SAMN04489718_3904</name>
</gene>
<dbReference type="NCBIfam" id="NF008594">
    <property type="entry name" value="PRK11561.1"/>
    <property type="match status" value="1"/>
</dbReference>
<dbReference type="InterPro" id="IPR041504">
    <property type="entry name" value="AidB_N"/>
</dbReference>
<dbReference type="AlphaFoldDB" id="A0A1H1GV72"/>
<evidence type="ECO:0000256" key="2">
    <source>
        <dbReference type="ARBA" id="ARBA00009347"/>
    </source>
</evidence>
<dbReference type="PANTHER" id="PTHR42707">
    <property type="entry name" value="ACYL-COA DEHYDROGENASE"/>
    <property type="match status" value="1"/>
</dbReference>
<keyword evidence="5" id="KW-0560">Oxidoreductase</keyword>
<accession>A0A1H1GV72</accession>
<evidence type="ECO:0000256" key="6">
    <source>
        <dbReference type="SAM" id="MobiDB-lite"/>
    </source>
</evidence>
<feature type="region of interest" description="Disordered" evidence="6">
    <location>
        <begin position="1"/>
        <end position="28"/>
    </location>
</feature>
<dbReference type="Gene3D" id="1.20.140.10">
    <property type="entry name" value="Butyryl-CoA Dehydrogenase, subunit A, domain 3"/>
    <property type="match status" value="1"/>
</dbReference>
<feature type="compositionally biased region" description="Basic and acidic residues" evidence="6">
    <location>
        <begin position="1"/>
        <end position="10"/>
    </location>
</feature>
<dbReference type="OrthoDB" id="9771038at2"/>
<dbReference type="InterPro" id="IPR009075">
    <property type="entry name" value="AcylCo_DH/oxidase_C"/>
</dbReference>
<dbReference type="InterPro" id="IPR036250">
    <property type="entry name" value="AcylCo_DH-like_C"/>
</dbReference>
<dbReference type="InterPro" id="IPR006089">
    <property type="entry name" value="Acyl-CoA_DH_CS"/>
</dbReference>
<evidence type="ECO:0000259" key="8">
    <source>
        <dbReference type="Pfam" id="PF02770"/>
    </source>
</evidence>
<name>A0A1H1GV72_9ACTN</name>
<evidence type="ECO:0000256" key="4">
    <source>
        <dbReference type="ARBA" id="ARBA00022827"/>
    </source>
</evidence>
<organism evidence="10 11">
    <name type="scientific">Actinopolyspora saharensis</name>
    <dbReference type="NCBI Taxonomy" id="995062"/>
    <lineage>
        <taxon>Bacteria</taxon>
        <taxon>Bacillati</taxon>
        <taxon>Actinomycetota</taxon>
        <taxon>Actinomycetes</taxon>
        <taxon>Actinopolysporales</taxon>
        <taxon>Actinopolysporaceae</taxon>
        <taxon>Actinopolyspora</taxon>
    </lineage>
</organism>
<dbReference type="SUPFAM" id="SSF47203">
    <property type="entry name" value="Acyl-CoA dehydrogenase C-terminal domain-like"/>
    <property type="match status" value="1"/>
</dbReference>
<keyword evidence="3 5" id="KW-0285">Flavoprotein</keyword>
<dbReference type="Pfam" id="PF02770">
    <property type="entry name" value="Acyl-CoA_dh_M"/>
    <property type="match status" value="1"/>
</dbReference>
<dbReference type="Gene3D" id="2.40.110.20">
    <property type="match status" value="1"/>
</dbReference>
<evidence type="ECO:0000313" key="11">
    <source>
        <dbReference type="Proteomes" id="UP000199301"/>
    </source>
</evidence>
<comment type="similarity">
    <text evidence="2 5">Belongs to the acyl-CoA dehydrogenase family.</text>
</comment>
<dbReference type="Pfam" id="PF18158">
    <property type="entry name" value="AidB_N"/>
    <property type="match status" value="1"/>
</dbReference>
<dbReference type="STRING" id="995062.SAMN04489718_3904"/>
<dbReference type="GO" id="GO:0003995">
    <property type="term" value="F:acyl-CoA dehydrogenase activity"/>
    <property type="evidence" value="ECO:0007669"/>
    <property type="project" value="InterPro"/>
</dbReference>
<feature type="domain" description="Acyl-CoA dehydrogenase/oxidase C-terminal" evidence="7">
    <location>
        <begin position="295"/>
        <end position="449"/>
    </location>
</feature>
<dbReference type="Gene3D" id="6.10.250.600">
    <property type="match status" value="1"/>
</dbReference>
<proteinExistence type="inferred from homology"/>
<evidence type="ECO:0000259" key="9">
    <source>
        <dbReference type="Pfam" id="PF18158"/>
    </source>
</evidence>
<feature type="domain" description="Acyl-CoA oxidase/dehydrogenase middle" evidence="8">
    <location>
        <begin position="192"/>
        <end position="283"/>
    </location>
</feature>
<evidence type="ECO:0000256" key="3">
    <source>
        <dbReference type="ARBA" id="ARBA00022630"/>
    </source>
</evidence>
<dbReference type="Pfam" id="PF00441">
    <property type="entry name" value="Acyl-CoA_dh_1"/>
    <property type="match status" value="1"/>
</dbReference>
<dbReference type="Proteomes" id="UP000199301">
    <property type="component" value="Unassembled WGS sequence"/>
</dbReference>
<keyword evidence="11" id="KW-1185">Reference proteome</keyword>
<dbReference type="InterPro" id="IPR006091">
    <property type="entry name" value="Acyl-CoA_Oxase/DH_mid-dom"/>
</dbReference>
<keyword evidence="4 5" id="KW-0274">FAD</keyword>
<evidence type="ECO:0000259" key="7">
    <source>
        <dbReference type="Pfam" id="PF00441"/>
    </source>
</evidence>
<dbReference type="SUPFAM" id="SSF56645">
    <property type="entry name" value="Acyl-CoA dehydrogenase NM domain-like"/>
    <property type="match status" value="1"/>
</dbReference>
<dbReference type="EMBL" id="FNKO01000002">
    <property type="protein sequence ID" value="SDR17077.1"/>
    <property type="molecule type" value="Genomic_DNA"/>
</dbReference>
<sequence length="554" mass="59922">MRLDGEREHAPVQTGTHEVRNQPPPLDDFDPLACDPALREALTARGAADRVESLRPLARRAGSAEAREHGRLANAHPPVLHSHDRYGHRVDEVEFHPSWHWLMGEAVSSGLHASPWSPDAPSGEHLARAAGFYLWSQAEAGHGCPVSMTFAAVPALRHSPELAEHYEPGLRSTHYDFGVRHPEKKAGLLAGMSMTEKQGGSDVRANSTTAEPLSDGSYRVVGHKWFTSAPMNDLFLALAQTPGGLSCLLIPRVLPDGTRNAIRLQRLKDKLGNKSNASAEIEYTGAIGWLVGEEGRGVRSIIDMVSMTRMDCVLGSAANMRIALSEASHHAAHRSAFGERLDRTPLMGAVLTELAVESEAAVALGMRLAAATDGGHRGQRAELDLLRIVLPAAKYYVCKRAPSVIAEALECLGGNGYVEESGLPRLYREAPLMSVWEGAGNVTALDTLRALHKQPEAAERLLEELDLASGRDERYDRAVRSLRAELADPQPARARRLAELLTLTVQAGLLLRDSPEEVSDTFLATRLEALGSTPGTSGVASRQLLDRVTPGGRD</sequence>
<dbReference type="PANTHER" id="PTHR42707:SF3">
    <property type="entry name" value="ACYL-COA DEHYDROGENASE AIDB-RELATED"/>
    <property type="match status" value="1"/>
</dbReference>
<dbReference type="RefSeq" id="WP_092528013.1">
    <property type="nucleotide sequence ID" value="NZ_FNKO01000002.1"/>
</dbReference>
<dbReference type="PROSITE" id="PS00073">
    <property type="entry name" value="ACYL_COA_DH_2"/>
    <property type="match status" value="1"/>
</dbReference>
<protein>
    <submittedName>
        <fullName evidence="10">Putative acyl-CoA dehydrogenase</fullName>
    </submittedName>
</protein>
<dbReference type="InterPro" id="IPR052904">
    <property type="entry name" value="Acyl-CoA_dehydrogenase-like"/>
</dbReference>
<feature type="domain" description="Adaptive response protein AidB N-terminal" evidence="9">
    <location>
        <begin position="21"/>
        <end position="176"/>
    </location>
</feature>
<dbReference type="InterPro" id="IPR009100">
    <property type="entry name" value="AcylCoA_DH/oxidase_NM_dom_sf"/>
</dbReference>